<name>A0A1R2CZB1_9CILI</name>
<keyword evidence="2" id="KW-1185">Reference proteome</keyword>
<organism evidence="1 2">
    <name type="scientific">Stentor coeruleus</name>
    <dbReference type="NCBI Taxonomy" id="5963"/>
    <lineage>
        <taxon>Eukaryota</taxon>
        <taxon>Sar</taxon>
        <taxon>Alveolata</taxon>
        <taxon>Ciliophora</taxon>
        <taxon>Postciliodesmatophora</taxon>
        <taxon>Heterotrichea</taxon>
        <taxon>Heterotrichida</taxon>
        <taxon>Stentoridae</taxon>
        <taxon>Stentor</taxon>
    </lineage>
</organism>
<dbReference type="EMBL" id="MPUH01000028">
    <property type="protein sequence ID" value="OMJ94310.1"/>
    <property type="molecule type" value="Genomic_DNA"/>
</dbReference>
<dbReference type="AlphaFoldDB" id="A0A1R2CZB1"/>
<protein>
    <submittedName>
        <fullName evidence="1">Uncharacterized protein</fullName>
    </submittedName>
</protein>
<proteinExistence type="predicted"/>
<comment type="caution">
    <text evidence="1">The sequence shown here is derived from an EMBL/GenBank/DDBJ whole genome shotgun (WGS) entry which is preliminary data.</text>
</comment>
<evidence type="ECO:0000313" key="2">
    <source>
        <dbReference type="Proteomes" id="UP000187209"/>
    </source>
</evidence>
<gene>
    <name evidence="1" type="ORF">SteCoe_2508</name>
</gene>
<sequence>MGSCVLRQKKMITKTKPQRLTDVMNNFKVDRKLMSAEARNLIYEIKDSKAPVLNLLINPLYLKRIVKKEVQYEQQRDL</sequence>
<accession>A0A1R2CZB1</accession>
<reference evidence="1 2" key="1">
    <citation type="submission" date="2016-11" db="EMBL/GenBank/DDBJ databases">
        <title>The macronuclear genome of Stentor coeruleus: a giant cell with tiny introns.</title>
        <authorList>
            <person name="Slabodnick M."/>
            <person name="Ruby J.G."/>
            <person name="Reiff S.B."/>
            <person name="Swart E.C."/>
            <person name="Gosai S."/>
            <person name="Prabakaran S."/>
            <person name="Witkowska E."/>
            <person name="Larue G.E."/>
            <person name="Fisher S."/>
            <person name="Freeman R.M."/>
            <person name="Gunawardena J."/>
            <person name="Chu W."/>
            <person name="Stover N.A."/>
            <person name="Gregory B.D."/>
            <person name="Nowacki M."/>
            <person name="Derisi J."/>
            <person name="Roy S.W."/>
            <person name="Marshall W.F."/>
            <person name="Sood P."/>
        </authorList>
    </citation>
    <scope>NUCLEOTIDE SEQUENCE [LARGE SCALE GENOMIC DNA]</scope>
    <source>
        <strain evidence="1">WM001</strain>
    </source>
</reference>
<dbReference type="Proteomes" id="UP000187209">
    <property type="component" value="Unassembled WGS sequence"/>
</dbReference>
<evidence type="ECO:0000313" key="1">
    <source>
        <dbReference type="EMBL" id="OMJ94310.1"/>
    </source>
</evidence>